<dbReference type="EMBL" id="JBHUMA010000006">
    <property type="protein sequence ID" value="MFD2598939.1"/>
    <property type="molecule type" value="Genomic_DNA"/>
</dbReference>
<dbReference type="RefSeq" id="WP_380869067.1">
    <property type="nucleotide sequence ID" value="NZ_JBHUMA010000006.1"/>
</dbReference>
<dbReference type="Pfam" id="PF07690">
    <property type="entry name" value="MFS_1"/>
    <property type="match status" value="1"/>
</dbReference>
<dbReference type="InterPro" id="IPR011701">
    <property type="entry name" value="MFS"/>
</dbReference>
<dbReference type="InterPro" id="IPR036259">
    <property type="entry name" value="MFS_trans_sf"/>
</dbReference>
<feature type="transmembrane region" description="Helical" evidence="6">
    <location>
        <begin position="268"/>
        <end position="287"/>
    </location>
</feature>
<evidence type="ECO:0000256" key="6">
    <source>
        <dbReference type="SAM" id="Phobius"/>
    </source>
</evidence>
<proteinExistence type="predicted"/>
<keyword evidence="3 6" id="KW-0812">Transmembrane</keyword>
<dbReference type="PANTHER" id="PTHR43124">
    <property type="entry name" value="PURINE EFFLUX PUMP PBUE"/>
    <property type="match status" value="1"/>
</dbReference>
<name>A0ABW5NJ80_9SPHI</name>
<dbReference type="InterPro" id="IPR050189">
    <property type="entry name" value="MFS_Efflux_Transporters"/>
</dbReference>
<feature type="transmembrane region" description="Helical" evidence="6">
    <location>
        <begin position="129"/>
        <end position="147"/>
    </location>
</feature>
<feature type="transmembrane region" description="Helical" evidence="6">
    <location>
        <begin position="293"/>
        <end position="313"/>
    </location>
</feature>
<dbReference type="SUPFAM" id="SSF103473">
    <property type="entry name" value="MFS general substrate transporter"/>
    <property type="match status" value="1"/>
</dbReference>
<evidence type="ECO:0000256" key="2">
    <source>
        <dbReference type="ARBA" id="ARBA00022475"/>
    </source>
</evidence>
<keyword evidence="5 6" id="KW-0472">Membrane</keyword>
<feature type="transmembrane region" description="Helical" evidence="6">
    <location>
        <begin position="325"/>
        <end position="345"/>
    </location>
</feature>
<keyword evidence="4 6" id="KW-1133">Transmembrane helix</keyword>
<feature type="transmembrane region" description="Helical" evidence="6">
    <location>
        <begin position="201"/>
        <end position="223"/>
    </location>
</feature>
<protein>
    <submittedName>
        <fullName evidence="8">MFS transporter</fullName>
    </submittedName>
</protein>
<keyword evidence="9" id="KW-1185">Reference proteome</keyword>
<evidence type="ECO:0000313" key="9">
    <source>
        <dbReference type="Proteomes" id="UP001597393"/>
    </source>
</evidence>
<evidence type="ECO:0000313" key="8">
    <source>
        <dbReference type="EMBL" id="MFD2598939.1"/>
    </source>
</evidence>
<gene>
    <name evidence="8" type="ORF">ACFSQ3_08240</name>
</gene>
<feature type="transmembrane region" description="Helical" evidence="6">
    <location>
        <begin position="238"/>
        <end position="256"/>
    </location>
</feature>
<feature type="transmembrane region" description="Helical" evidence="6">
    <location>
        <begin position="71"/>
        <end position="90"/>
    </location>
</feature>
<feature type="transmembrane region" description="Helical" evidence="6">
    <location>
        <begin position="96"/>
        <end position="117"/>
    </location>
</feature>
<organism evidence="8 9">
    <name type="scientific">Sphingobacterium corticis</name>
    <dbReference type="NCBI Taxonomy" id="1812823"/>
    <lineage>
        <taxon>Bacteria</taxon>
        <taxon>Pseudomonadati</taxon>
        <taxon>Bacteroidota</taxon>
        <taxon>Sphingobacteriia</taxon>
        <taxon>Sphingobacteriales</taxon>
        <taxon>Sphingobacteriaceae</taxon>
        <taxon>Sphingobacterium</taxon>
    </lineage>
</organism>
<comment type="subcellular location">
    <subcellularLocation>
        <location evidence="1">Cell membrane</location>
        <topology evidence="1">Multi-pass membrane protein</topology>
    </subcellularLocation>
</comment>
<feature type="transmembrane region" description="Helical" evidence="6">
    <location>
        <begin position="159"/>
        <end position="180"/>
    </location>
</feature>
<evidence type="ECO:0000256" key="3">
    <source>
        <dbReference type="ARBA" id="ARBA00022692"/>
    </source>
</evidence>
<accession>A0ABW5NJ80</accession>
<dbReference type="Proteomes" id="UP001597393">
    <property type="component" value="Unassembled WGS sequence"/>
</dbReference>
<evidence type="ECO:0000256" key="5">
    <source>
        <dbReference type="ARBA" id="ARBA00023136"/>
    </source>
</evidence>
<sequence>MLKKSLISLAFGSFAIGMTEFTMMGILQDIAKDQQIEIPTAAHLIAIYALGVVVGAPTLVLFTSKYQPKQVLLFLMLLFVIFNGLFAVMPDYDTLMLTRFLSGLPHGAFFGVGSVVATQLATKGKEAQAISIMFTGMTLANLFGVPMGTYLGHHYSWRWTYGIISVCGLATIASIFFWLPKIANYQAQNIFKQLSYFTKKEAWILIAMISIGTGGLFAWMSYISPLMTKVAKLPEENVSYIMALVGLGMVVGNFIGGKLSDSIGSVKASIVCFSAMATCLFLVYFTIHIDGLAYILAFLTGMISFTIGSPVQISLINSARGAETLAAAGGQAAFNLGNTLGAYLGGIPLTYGLAYNSPLLVGIGMASIGALIAFYYKLLRQSQEAIVVAEA</sequence>
<comment type="caution">
    <text evidence="8">The sequence shown here is derived from an EMBL/GenBank/DDBJ whole genome shotgun (WGS) entry which is preliminary data.</text>
</comment>
<dbReference type="PROSITE" id="PS50850">
    <property type="entry name" value="MFS"/>
    <property type="match status" value="1"/>
</dbReference>
<dbReference type="Gene3D" id="1.20.1250.20">
    <property type="entry name" value="MFS general substrate transporter like domains"/>
    <property type="match status" value="2"/>
</dbReference>
<evidence type="ECO:0000259" key="7">
    <source>
        <dbReference type="PROSITE" id="PS50850"/>
    </source>
</evidence>
<evidence type="ECO:0000256" key="1">
    <source>
        <dbReference type="ARBA" id="ARBA00004651"/>
    </source>
</evidence>
<dbReference type="PANTHER" id="PTHR43124:SF6">
    <property type="entry name" value="TRANSPORTER ARAJ-RELATED"/>
    <property type="match status" value="1"/>
</dbReference>
<evidence type="ECO:0000256" key="4">
    <source>
        <dbReference type="ARBA" id="ARBA00022989"/>
    </source>
</evidence>
<keyword evidence="2" id="KW-1003">Cell membrane</keyword>
<feature type="transmembrane region" description="Helical" evidence="6">
    <location>
        <begin position="357"/>
        <end position="376"/>
    </location>
</feature>
<feature type="transmembrane region" description="Helical" evidence="6">
    <location>
        <begin position="41"/>
        <end position="62"/>
    </location>
</feature>
<reference evidence="9" key="1">
    <citation type="journal article" date="2019" name="Int. J. Syst. Evol. Microbiol.">
        <title>The Global Catalogue of Microorganisms (GCM) 10K type strain sequencing project: providing services to taxonomists for standard genome sequencing and annotation.</title>
        <authorList>
            <consortium name="The Broad Institute Genomics Platform"/>
            <consortium name="The Broad Institute Genome Sequencing Center for Infectious Disease"/>
            <person name="Wu L."/>
            <person name="Ma J."/>
        </authorList>
    </citation>
    <scope>NUCLEOTIDE SEQUENCE [LARGE SCALE GENOMIC DNA]</scope>
    <source>
        <strain evidence="9">KCTC 42248</strain>
    </source>
</reference>
<dbReference type="CDD" id="cd17324">
    <property type="entry name" value="MFS_NepI_like"/>
    <property type="match status" value="1"/>
</dbReference>
<feature type="domain" description="Major facilitator superfamily (MFS) profile" evidence="7">
    <location>
        <begin position="5"/>
        <end position="381"/>
    </location>
</feature>
<dbReference type="InterPro" id="IPR020846">
    <property type="entry name" value="MFS_dom"/>
</dbReference>